<keyword evidence="9" id="KW-0238">DNA-binding</keyword>
<dbReference type="GO" id="GO:0000978">
    <property type="term" value="F:RNA polymerase II cis-regulatory region sequence-specific DNA binding"/>
    <property type="evidence" value="ECO:0007669"/>
    <property type="project" value="TreeGrafter"/>
</dbReference>
<dbReference type="FunFam" id="3.30.160.60:FF:002343">
    <property type="entry name" value="Zinc finger protein 33A"/>
    <property type="match status" value="1"/>
</dbReference>
<evidence type="ECO:0000256" key="8">
    <source>
        <dbReference type="ARBA" id="ARBA00023015"/>
    </source>
</evidence>
<dbReference type="AlphaFoldDB" id="A0AAD1WT76"/>
<feature type="domain" description="C2H2-type" evidence="15">
    <location>
        <begin position="828"/>
        <end position="855"/>
    </location>
</feature>
<dbReference type="SMART" id="SM00355">
    <property type="entry name" value="ZnF_C2H2"/>
    <property type="match status" value="12"/>
</dbReference>
<keyword evidence="4" id="KW-0479">Metal-binding</keyword>
<evidence type="ECO:0000256" key="1">
    <source>
        <dbReference type="ARBA" id="ARBA00003767"/>
    </source>
</evidence>
<gene>
    <name evidence="16" type="ORF">PECUL_23A015973</name>
</gene>
<keyword evidence="5" id="KW-0677">Repeat</keyword>
<dbReference type="FunFam" id="3.30.160.60:FF:000839">
    <property type="entry name" value="Zinc finger protein 691"/>
    <property type="match status" value="1"/>
</dbReference>
<evidence type="ECO:0000256" key="11">
    <source>
        <dbReference type="ARBA" id="ARBA00023242"/>
    </source>
</evidence>
<comment type="function">
    <text evidence="1">May be involved in transcriptional regulation.</text>
</comment>
<dbReference type="GO" id="GO:0006357">
    <property type="term" value="P:regulation of transcription by RNA polymerase II"/>
    <property type="evidence" value="ECO:0007669"/>
    <property type="project" value="TreeGrafter"/>
</dbReference>
<dbReference type="GO" id="GO:0003700">
    <property type="term" value="F:DNA-binding transcription factor activity"/>
    <property type="evidence" value="ECO:0007669"/>
    <property type="project" value="TreeGrafter"/>
</dbReference>
<feature type="domain" description="C2H2-type" evidence="15">
    <location>
        <begin position="912"/>
        <end position="939"/>
    </location>
</feature>
<evidence type="ECO:0000256" key="5">
    <source>
        <dbReference type="ARBA" id="ARBA00022737"/>
    </source>
</evidence>
<dbReference type="FunFam" id="3.30.160.60:FF:000478">
    <property type="entry name" value="Zinc finger protein 133"/>
    <property type="match status" value="2"/>
</dbReference>
<feature type="compositionally biased region" description="Acidic residues" evidence="14">
    <location>
        <begin position="550"/>
        <end position="560"/>
    </location>
</feature>
<proteinExistence type="inferred from homology"/>
<dbReference type="InterPro" id="IPR036236">
    <property type="entry name" value="Znf_C2H2_sf"/>
</dbReference>
<dbReference type="FunFam" id="3.30.160.60:FF:002716">
    <property type="entry name" value="Zinc finger protein 212"/>
    <property type="match status" value="1"/>
</dbReference>
<dbReference type="Pfam" id="PF00096">
    <property type="entry name" value="zf-C2H2"/>
    <property type="match status" value="12"/>
</dbReference>
<organism evidence="16 17">
    <name type="scientific">Pelobates cultripes</name>
    <name type="common">Western spadefoot toad</name>
    <dbReference type="NCBI Taxonomy" id="61616"/>
    <lineage>
        <taxon>Eukaryota</taxon>
        <taxon>Metazoa</taxon>
        <taxon>Chordata</taxon>
        <taxon>Craniata</taxon>
        <taxon>Vertebrata</taxon>
        <taxon>Euteleostomi</taxon>
        <taxon>Amphibia</taxon>
        <taxon>Batrachia</taxon>
        <taxon>Anura</taxon>
        <taxon>Pelobatoidea</taxon>
        <taxon>Pelobatidae</taxon>
        <taxon>Pelobates</taxon>
    </lineage>
</organism>
<dbReference type="FunFam" id="3.30.160.60:FF:000557">
    <property type="entry name" value="zinc finger and SCAN domain-containing protein 29"/>
    <property type="match status" value="1"/>
</dbReference>
<feature type="domain" description="C2H2-type" evidence="15">
    <location>
        <begin position="744"/>
        <end position="771"/>
    </location>
</feature>
<evidence type="ECO:0000256" key="3">
    <source>
        <dbReference type="ARBA" id="ARBA00006991"/>
    </source>
</evidence>
<dbReference type="InterPro" id="IPR032549">
    <property type="entry name" value="DUF4939"/>
</dbReference>
<evidence type="ECO:0000256" key="10">
    <source>
        <dbReference type="ARBA" id="ARBA00023163"/>
    </source>
</evidence>
<dbReference type="InterPro" id="IPR013087">
    <property type="entry name" value="Znf_C2H2_type"/>
</dbReference>
<keyword evidence="7" id="KW-0862">Zinc</keyword>
<evidence type="ECO:0000256" key="14">
    <source>
        <dbReference type="SAM" id="MobiDB-lite"/>
    </source>
</evidence>
<feature type="domain" description="C2H2-type" evidence="15">
    <location>
        <begin position="940"/>
        <end position="967"/>
    </location>
</feature>
<name>A0AAD1WT76_PELCU</name>
<keyword evidence="17" id="KW-1185">Reference proteome</keyword>
<dbReference type="PROSITE" id="PS00028">
    <property type="entry name" value="ZINC_FINGER_C2H2_1"/>
    <property type="match status" value="12"/>
</dbReference>
<evidence type="ECO:0000313" key="16">
    <source>
        <dbReference type="EMBL" id="CAH2321297.1"/>
    </source>
</evidence>
<evidence type="ECO:0000256" key="7">
    <source>
        <dbReference type="ARBA" id="ARBA00022833"/>
    </source>
</evidence>
<dbReference type="PROSITE" id="PS50157">
    <property type="entry name" value="ZINC_FINGER_C2H2_2"/>
    <property type="match status" value="12"/>
</dbReference>
<keyword evidence="10" id="KW-0804">Transcription</keyword>
<comment type="subcellular location">
    <subcellularLocation>
        <location evidence="2">Nucleus</location>
    </subcellularLocation>
</comment>
<evidence type="ECO:0000256" key="6">
    <source>
        <dbReference type="ARBA" id="ARBA00022771"/>
    </source>
</evidence>
<feature type="region of interest" description="Disordered" evidence="14">
    <location>
        <begin position="548"/>
        <end position="616"/>
    </location>
</feature>
<feature type="compositionally biased region" description="Polar residues" evidence="14">
    <location>
        <begin position="509"/>
        <end position="520"/>
    </location>
</feature>
<dbReference type="FunFam" id="3.30.160.60:FF:001270">
    <property type="entry name" value="zinc finger protein 583 isoform X1"/>
    <property type="match status" value="1"/>
</dbReference>
<dbReference type="GO" id="GO:0005634">
    <property type="term" value="C:nucleus"/>
    <property type="evidence" value="ECO:0007669"/>
    <property type="project" value="UniProtKB-SubCell"/>
</dbReference>
<dbReference type="PANTHER" id="PTHR24404">
    <property type="entry name" value="ZINC FINGER PROTEIN"/>
    <property type="match status" value="1"/>
</dbReference>
<feature type="coiled-coil region" evidence="13">
    <location>
        <begin position="17"/>
        <end position="44"/>
    </location>
</feature>
<dbReference type="Proteomes" id="UP001295444">
    <property type="component" value="Chromosome 11"/>
</dbReference>
<feature type="domain" description="C2H2-type" evidence="15">
    <location>
        <begin position="884"/>
        <end position="911"/>
    </location>
</feature>
<protein>
    <submittedName>
        <fullName evidence="16">Zinc finger OZF-like isoform X1</fullName>
    </submittedName>
</protein>
<evidence type="ECO:0000256" key="13">
    <source>
        <dbReference type="SAM" id="Coils"/>
    </source>
</evidence>
<evidence type="ECO:0000256" key="9">
    <source>
        <dbReference type="ARBA" id="ARBA00023125"/>
    </source>
</evidence>
<reference evidence="16" key="1">
    <citation type="submission" date="2022-03" db="EMBL/GenBank/DDBJ databases">
        <authorList>
            <person name="Alioto T."/>
            <person name="Alioto T."/>
            <person name="Gomez Garrido J."/>
        </authorList>
    </citation>
    <scope>NUCLEOTIDE SEQUENCE</scope>
</reference>
<dbReference type="FunFam" id="3.30.160.60:FF:001155">
    <property type="entry name" value="Zinc finger 30C"/>
    <property type="match status" value="1"/>
</dbReference>
<feature type="domain" description="C2H2-type" evidence="15">
    <location>
        <begin position="716"/>
        <end position="743"/>
    </location>
</feature>
<evidence type="ECO:0000259" key="15">
    <source>
        <dbReference type="PROSITE" id="PS50157"/>
    </source>
</evidence>
<dbReference type="Pfam" id="PF16297">
    <property type="entry name" value="DUF4939"/>
    <property type="match status" value="1"/>
</dbReference>
<sequence length="968" mass="109647">MDPVLLNNTLGTITSRLDHLTQSVQNLQLKTIDLQNQLLTLQNQTHHTPFIMEPQMVLPEKFSGERSQYRTFINECNLLFCLKPRTYNSDQVKVRTIISLLNGEPAKWAHQLLETDNPILNSLENFIQEMSQIYDDTVYTAETDIRGKTQRRSPVEDYIVSFRRWSGDTSCNETALKNLFYIGLSEYLREEFARTGIPVRLTELMDMAIKLDRRHKEQNIENNSSPKPLLTSPAVEPVKSEAMEDAVISSPLREDEEKRQPCCLYCTGPDHMLVNCPLAKWNKSDITMGSNTIEELKNLMDSSDSASDEKTDVKIAPEINCIRKNNQRKRKRFVINKGQEYALSVKAEDSDPDLYIKTVYTSHSGMESDLCREENLSSGHIYTINQQTEYRSPIKEEFASCRSLCVEPFSEPEFHTVKAESTAETHCLSTDNNEVSASCEEHLEDNYGKASQTDLASLIIKEESASWDEGAYSDTCTTTDTNTKTEYIPSNHSKERDTCEKSFCSTDIDTPERNTQTDSMNFKGPISSGKGRFEGSEMEYTSFVIKEECSSGEEENDYDTDLCTSSDHTQPDYSSVHIKEESTGDEGNLTDTDSYTYPEHNQTESTSAELKNESTSIKDVISEKSHNTQRMHNCSECGRGFTHKSDLAIHQRRHTGEKPFPCSICGKCFATKSDCTGHQIVHREERPFVCSYCGKSFKTRSHVVTHQRIHTGEKPFSCSVCGKYFSQSSYLMSHRKTHTGERPFPCNVCGKRFTKKSSLVTHQRIHTGEKPFSCTMCGKCFTDKTGLIYHEKVHVGEKPFSCSVCGKSFTDRTGLVYHERIHTGEKPFSCSECGKAFICKSGLVSHQRIHTGEKPFTCLECGKCFNKKGNLVKHRLLHTGENPFSCSVCGKGFSVKSKLVRHEKIHTGEKPYSCTECGKCFTGKSSLIYHQKIHTEDNAWSCSECGQHFSQKSDLLSHKKDHKAEKSV</sequence>
<dbReference type="GO" id="GO:0008270">
    <property type="term" value="F:zinc ion binding"/>
    <property type="evidence" value="ECO:0007669"/>
    <property type="project" value="UniProtKB-KW"/>
</dbReference>
<feature type="domain" description="C2H2-type" evidence="15">
    <location>
        <begin position="772"/>
        <end position="799"/>
    </location>
</feature>
<feature type="domain" description="C2H2-type" evidence="15">
    <location>
        <begin position="660"/>
        <end position="687"/>
    </location>
</feature>
<comment type="similarity">
    <text evidence="3">Belongs to the krueppel C2H2-type zinc-finger protein family.</text>
</comment>
<feature type="domain" description="C2H2-type" evidence="15">
    <location>
        <begin position="688"/>
        <end position="715"/>
    </location>
</feature>
<feature type="compositionally biased region" description="Polar residues" evidence="14">
    <location>
        <begin position="562"/>
        <end position="573"/>
    </location>
</feature>
<evidence type="ECO:0000256" key="12">
    <source>
        <dbReference type="PROSITE-ProRule" id="PRU00042"/>
    </source>
</evidence>
<feature type="domain" description="C2H2-type" evidence="15">
    <location>
        <begin position="856"/>
        <end position="883"/>
    </location>
</feature>
<dbReference type="Gene3D" id="3.30.160.60">
    <property type="entry name" value="Classic Zinc Finger"/>
    <property type="match status" value="12"/>
</dbReference>
<keyword evidence="8" id="KW-0805">Transcription regulation</keyword>
<feature type="domain" description="C2H2-type" evidence="15">
    <location>
        <begin position="632"/>
        <end position="659"/>
    </location>
</feature>
<keyword evidence="6 12" id="KW-0863">Zinc-finger</keyword>
<accession>A0AAD1WT76</accession>
<dbReference type="PANTHER" id="PTHR24404:SF41">
    <property type="entry name" value="ZINC FINGER PROTEIN 613"/>
    <property type="match status" value="1"/>
</dbReference>
<dbReference type="InterPro" id="IPR050589">
    <property type="entry name" value="Ikaros_C2H2-ZF"/>
</dbReference>
<keyword evidence="13" id="KW-0175">Coiled coil</keyword>
<evidence type="ECO:0000256" key="4">
    <source>
        <dbReference type="ARBA" id="ARBA00022723"/>
    </source>
</evidence>
<feature type="region of interest" description="Disordered" evidence="14">
    <location>
        <begin position="509"/>
        <end position="533"/>
    </location>
</feature>
<feature type="compositionally biased region" description="Polar residues" evidence="14">
    <location>
        <begin position="589"/>
        <end position="616"/>
    </location>
</feature>
<dbReference type="FunFam" id="3.30.160.60:FF:000358">
    <property type="entry name" value="zinc finger protein 24"/>
    <property type="match status" value="3"/>
</dbReference>
<dbReference type="SUPFAM" id="SSF57667">
    <property type="entry name" value="beta-beta-alpha zinc fingers"/>
    <property type="match status" value="7"/>
</dbReference>
<feature type="domain" description="C2H2-type" evidence="15">
    <location>
        <begin position="800"/>
        <end position="827"/>
    </location>
</feature>
<dbReference type="EMBL" id="OW240922">
    <property type="protein sequence ID" value="CAH2321297.1"/>
    <property type="molecule type" value="Genomic_DNA"/>
</dbReference>
<evidence type="ECO:0000313" key="17">
    <source>
        <dbReference type="Proteomes" id="UP001295444"/>
    </source>
</evidence>
<keyword evidence="11" id="KW-0539">Nucleus</keyword>
<evidence type="ECO:0000256" key="2">
    <source>
        <dbReference type="ARBA" id="ARBA00004123"/>
    </source>
</evidence>